<dbReference type="Proteomes" id="UP000195386">
    <property type="component" value="Unassembled WGS sequence"/>
</dbReference>
<proteinExistence type="predicted"/>
<feature type="compositionally biased region" description="Basic residues" evidence="1">
    <location>
        <begin position="69"/>
        <end position="81"/>
    </location>
</feature>
<evidence type="ECO:0000256" key="1">
    <source>
        <dbReference type="SAM" id="MobiDB-lite"/>
    </source>
</evidence>
<feature type="region of interest" description="Disordered" evidence="1">
    <location>
        <begin position="26"/>
        <end position="57"/>
    </location>
</feature>
<name>A0A1Y3Z3W4_9BACE</name>
<feature type="region of interest" description="Disordered" evidence="1">
    <location>
        <begin position="69"/>
        <end position="101"/>
    </location>
</feature>
<sequence length="126" mass="14237">MEDIFKFLLIAGIIVISFVRQAKKEAKKKAGNSPAMPVFDEENPLPESWNDGTYGGYIPEGPKPEAAVIRKKTEKKHKPAKKQPFIQQDTDNTLPEPVDASSEFEIHSAEEARKAIIWGEILQRKY</sequence>
<evidence type="ECO:0000313" key="2">
    <source>
        <dbReference type="EMBL" id="OUO02388.1"/>
    </source>
</evidence>
<protein>
    <recommendedName>
        <fullName evidence="4">Ferrichrome ABC transporter substrate-binding protein</fullName>
    </recommendedName>
</protein>
<evidence type="ECO:0000313" key="3">
    <source>
        <dbReference type="Proteomes" id="UP000195386"/>
    </source>
</evidence>
<evidence type="ECO:0008006" key="4">
    <source>
        <dbReference type="Google" id="ProtNLM"/>
    </source>
</evidence>
<reference evidence="3" key="1">
    <citation type="submission" date="2017-04" db="EMBL/GenBank/DDBJ databases">
        <title>Function of individual gut microbiota members based on whole genome sequencing of pure cultures obtained from chicken caecum.</title>
        <authorList>
            <person name="Medvecky M."/>
            <person name="Cejkova D."/>
            <person name="Polansky O."/>
            <person name="Karasova D."/>
            <person name="Kubasova T."/>
            <person name="Cizek A."/>
            <person name="Rychlik I."/>
        </authorList>
    </citation>
    <scope>NUCLEOTIDE SEQUENCE [LARGE SCALE GENOMIC DNA]</scope>
    <source>
        <strain evidence="3">An43</strain>
    </source>
</reference>
<dbReference type="EMBL" id="NFII01000002">
    <property type="protein sequence ID" value="OUO02388.1"/>
    <property type="molecule type" value="Genomic_DNA"/>
</dbReference>
<accession>A0A1Y3Z3W4</accession>
<dbReference type="RefSeq" id="WP_022218626.1">
    <property type="nucleotide sequence ID" value="NZ_CAMMFP010000010.1"/>
</dbReference>
<dbReference type="AlphaFoldDB" id="A0A1Y3Z3W4"/>
<comment type="caution">
    <text evidence="2">The sequence shown here is derived from an EMBL/GenBank/DDBJ whole genome shotgun (WGS) entry which is preliminary data.</text>
</comment>
<gene>
    <name evidence="2" type="ORF">B5F97_02370</name>
</gene>
<organism evidence="2 3">
    <name type="scientific">Bacteroides clarus</name>
    <dbReference type="NCBI Taxonomy" id="626929"/>
    <lineage>
        <taxon>Bacteria</taxon>
        <taxon>Pseudomonadati</taxon>
        <taxon>Bacteroidota</taxon>
        <taxon>Bacteroidia</taxon>
        <taxon>Bacteroidales</taxon>
        <taxon>Bacteroidaceae</taxon>
        <taxon>Bacteroides</taxon>
    </lineage>
</organism>